<reference evidence="9" key="1">
    <citation type="journal article" date="2019" name="Int. J. Syst. Evol. Microbiol.">
        <title>The Global Catalogue of Microorganisms (GCM) 10K type strain sequencing project: providing services to taxonomists for standard genome sequencing and annotation.</title>
        <authorList>
            <consortium name="The Broad Institute Genomics Platform"/>
            <consortium name="The Broad Institute Genome Sequencing Center for Infectious Disease"/>
            <person name="Wu L."/>
            <person name="Ma J."/>
        </authorList>
    </citation>
    <scope>NUCLEOTIDE SEQUENCE [LARGE SCALE GENOMIC DNA]</scope>
    <source>
        <strain evidence="9">CGMCC 1.16225</strain>
    </source>
</reference>
<dbReference type="Pfam" id="PF13738">
    <property type="entry name" value="Pyr_redox_3"/>
    <property type="match status" value="1"/>
</dbReference>
<gene>
    <name evidence="8" type="ORF">ACFSOZ_16920</name>
</gene>
<evidence type="ECO:0000313" key="8">
    <source>
        <dbReference type="EMBL" id="MFD1984318.1"/>
    </source>
</evidence>
<dbReference type="GO" id="GO:0004497">
    <property type="term" value="F:monooxygenase activity"/>
    <property type="evidence" value="ECO:0007669"/>
    <property type="project" value="UniProtKB-KW"/>
</dbReference>
<dbReference type="Proteomes" id="UP001597405">
    <property type="component" value="Unassembled WGS sequence"/>
</dbReference>
<dbReference type="InterPro" id="IPR036188">
    <property type="entry name" value="FAD/NAD-bd_sf"/>
</dbReference>
<dbReference type="EMBL" id="JBHUGZ010000012">
    <property type="protein sequence ID" value="MFD1984318.1"/>
    <property type="molecule type" value="Genomic_DNA"/>
</dbReference>
<name>A0ABW4U9Y4_9HYPH</name>
<evidence type="ECO:0000256" key="5">
    <source>
        <dbReference type="ARBA" id="ARBA00022857"/>
    </source>
</evidence>
<evidence type="ECO:0000256" key="1">
    <source>
        <dbReference type="ARBA" id="ARBA00001974"/>
    </source>
</evidence>
<evidence type="ECO:0000256" key="7">
    <source>
        <dbReference type="ARBA" id="ARBA00023033"/>
    </source>
</evidence>
<accession>A0ABW4U9Y4</accession>
<dbReference type="SUPFAM" id="SSF51905">
    <property type="entry name" value="FAD/NAD(P)-binding domain"/>
    <property type="match status" value="2"/>
</dbReference>
<evidence type="ECO:0000256" key="2">
    <source>
        <dbReference type="ARBA" id="ARBA00010139"/>
    </source>
</evidence>
<comment type="cofactor">
    <cofactor evidence="1">
        <name>FAD</name>
        <dbReference type="ChEBI" id="CHEBI:57692"/>
    </cofactor>
</comment>
<protein>
    <submittedName>
        <fullName evidence="8">Flavin-containing monooxygenase</fullName>
        <ecNumber evidence="8">1.14.13.-</ecNumber>
    </submittedName>
</protein>
<keyword evidence="6 8" id="KW-0560">Oxidoreductase</keyword>
<keyword evidence="4" id="KW-0274">FAD</keyword>
<dbReference type="PANTHER" id="PTHR43098">
    <property type="entry name" value="L-ORNITHINE N(5)-MONOOXYGENASE-RELATED"/>
    <property type="match status" value="1"/>
</dbReference>
<organism evidence="8 9">
    <name type="scientific">Mesorhizobium newzealandense</name>
    <dbReference type="NCBI Taxonomy" id="1300302"/>
    <lineage>
        <taxon>Bacteria</taxon>
        <taxon>Pseudomonadati</taxon>
        <taxon>Pseudomonadota</taxon>
        <taxon>Alphaproteobacteria</taxon>
        <taxon>Hyphomicrobiales</taxon>
        <taxon>Phyllobacteriaceae</taxon>
        <taxon>Mesorhizobium</taxon>
    </lineage>
</organism>
<keyword evidence="9" id="KW-1185">Reference proteome</keyword>
<dbReference type="RefSeq" id="WP_379100075.1">
    <property type="nucleotide sequence ID" value="NZ_JBHUGZ010000012.1"/>
</dbReference>
<dbReference type="EC" id="1.14.13.-" evidence="8"/>
<dbReference type="PANTHER" id="PTHR43098:SF3">
    <property type="entry name" value="L-ORNITHINE N(5)-MONOOXYGENASE-RELATED"/>
    <property type="match status" value="1"/>
</dbReference>
<evidence type="ECO:0000256" key="3">
    <source>
        <dbReference type="ARBA" id="ARBA00022630"/>
    </source>
</evidence>
<evidence type="ECO:0000313" key="9">
    <source>
        <dbReference type="Proteomes" id="UP001597405"/>
    </source>
</evidence>
<keyword evidence="7 8" id="KW-0503">Monooxygenase</keyword>
<sequence length="558" mass="61903">MQHTEALDDQAGGEAVACDVVIVGAGFAGMYMLHLARGLGLSAVVLDAAYGVGGTWFWNRYPGARCDVESMQYSYSFSEELQQEWHWTERYASQPEILAYANYVAKKFDLLRDIEFNTRVVRASFQDEDCRWLVSTDRGTRYRAKWCIMATGCLSAAQTPDIRGLDTFKGRVYHTGNWPHEAVNLSGQNVGAIGTGSSGIQVIPELAAQAKHLYVFQRTPNFSIPARNRPMDAEYENWWKSNYAERRAQARTMPAGILCDLGDKSALAVAPEQRLQEYERRWAAGGTAFTAAYSDLLRNGQSNETAAQFVREKIRRVVEDPQVAELLTPVDHPIGAKRICADTKYFETFNRENVTLVDLRANSIREISSNGITVGSEFYELDTLVLATGFDAMTGALNKIDIVGRQGLTLKEKWRDGPNTFLGLMSAGFPNLFIVTGPGSPSVLTNVIVAIEDNVEWIAECIAHLVDVDADYIEATASGEETWMEQVRQAAEGTLYTQAKSWYLGVNIPGKPAVFMPYVGGVPAYQRVCQEVAADGYKGFTISTRSNSLHRIRVRAII</sequence>
<dbReference type="InterPro" id="IPR050775">
    <property type="entry name" value="FAD-binding_Monooxygenases"/>
</dbReference>
<comment type="caution">
    <text evidence="8">The sequence shown here is derived from an EMBL/GenBank/DDBJ whole genome shotgun (WGS) entry which is preliminary data.</text>
</comment>
<proteinExistence type="inferred from homology"/>
<dbReference type="Gene3D" id="3.50.50.60">
    <property type="entry name" value="FAD/NAD(P)-binding domain"/>
    <property type="match status" value="2"/>
</dbReference>
<evidence type="ECO:0000256" key="6">
    <source>
        <dbReference type="ARBA" id="ARBA00023002"/>
    </source>
</evidence>
<keyword evidence="3" id="KW-0285">Flavoprotein</keyword>
<comment type="similarity">
    <text evidence="2">Belongs to the FAD-binding monooxygenase family.</text>
</comment>
<evidence type="ECO:0000256" key="4">
    <source>
        <dbReference type="ARBA" id="ARBA00022827"/>
    </source>
</evidence>
<keyword evidence="5" id="KW-0521">NADP</keyword>